<dbReference type="Proteomes" id="UP000285274">
    <property type="component" value="Unassembled WGS sequence"/>
</dbReference>
<organism evidence="2 3">
    <name type="scientific">Holdemanella biformis</name>
    <dbReference type="NCBI Taxonomy" id="1735"/>
    <lineage>
        <taxon>Bacteria</taxon>
        <taxon>Bacillati</taxon>
        <taxon>Bacillota</taxon>
        <taxon>Erysipelotrichia</taxon>
        <taxon>Erysipelotrichales</taxon>
        <taxon>Erysipelotrichaceae</taxon>
        <taxon>Holdemanella</taxon>
    </lineage>
</organism>
<feature type="chain" id="PRO_5039288844" evidence="1">
    <location>
        <begin position="23"/>
        <end position="72"/>
    </location>
</feature>
<proteinExistence type="predicted"/>
<sequence>MKNMKKFITLCGFLVLGSIACGDVDIVKAEAINEQATDTSGYTITIPSDVDIDKDSGKGSFAVSGKAEAQVD</sequence>
<dbReference type="PROSITE" id="PS51257">
    <property type="entry name" value="PROKAR_LIPOPROTEIN"/>
    <property type="match status" value="1"/>
</dbReference>
<gene>
    <name evidence="2" type="ORF">DWX92_06975</name>
</gene>
<evidence type="ECO:0000313" key="3">
    <source>
        <dbReference type="Proteomes" id="UP000285274"/>
    </source>
</evidence>
<evidence type="ECO:0000256" key="1">
    <source>
        <dbReference type="SAM" id="SignalP"/>
    </source>
</evidence>
<accession>A0A412J119</accession>
<name>A0A412J119_9FIRM</name>
<reference evidence="2 3" key="1">
    <citation type="submission" date="2018-08" db="EMBL/GenBank/DDBJ databases">
        <title>A genome reference for cultivated species of the human gut microbiota.</title>
        <authorList>
            <person name="Zou Y."/>
            <person name="Xue W."/>
            <person name="Luo G."/>
        </authorList>
    </citation>
    <scope>NUCLEOTIDE SEQUENCE [LARGE SCALE GENOMIC DNA]</scope>
    <source>
        <strain evidence="2 3">AF22-10AC</strain>
    </source>
</reference>
<comment type="caution">
    <text evidence="2">The sequence shown here is derived from an EMBL/GenBank/DDBJ whole genome shotgun (WGS) entry which is preliminary data.</text>
</comment>
<feature type="signal peptide" evidence="1">
    <location>
        <begin position="1"/>
        <end position="22"/>
    </location>
</feature>
<dbReference type="RefSeq" id="WP_118320094.1">
    <property type="nucleotide sequence ID" value="NZ_QRVM01000029.1"/>
</dbReference>
<protein>
    <submittedName>
        <fullName evidence="2">Uncharacterized protein</fullName>
    </submittedName>
</protein>
<keyword evidence="1" id="KW-0732">Signal</keyword>
<dbReference type="EMBL" id="QRVM01000029">
    <property type="protein sequence ID" value="RGS45952.1"/>
    <property type="molecule type" value="Genomic_DNA"/>
</dbReference>
<evidence type="ECO:0000313" key="2">
    <source>
        <dbReference type="EMBL" id="RGS45952.1"/>
    </source>
</evidence>
<dbReference type="AlphaFoldDB" id="A0A412J119"/>